<comment type="subunit">
    <text evidence="5">Self-interacts. Interacts with FtsZ.</text>
</comment>
<dbReference type="PANTHER" id="PTHR32432">
    <property type="entry name" value="CELL DIVISION PROTEIN FTSA-RELATED"/>
    <property type="match status" value="1"/>
</dbReference>
<reference evidence="9 10" key="1">
    <citation type="submission" date="2017-05" db="EMBL/GenBank/DDBJ databases">
        <authorList>
            <person name="Varghese N."/>
            <person name="Submissions S."/>
        </authorList>
    </citation>
    <scope>NUCLEOTIDE SEQUENCE [LARGE SCALE GENOMIC DNA]</scope>
    <source>
        <strain evidence="9 10">DSM 27040</strain>
    </source>
</reference>
<dbReference type="GO" id="GO:0043093">
    <property type="term" value="P:FtsZ-dependent cytokinesis"/>
    <property type="evidence" value="ECO:0007669"/>
    <property type="project" value="UniProtKB-UniRule"/>
</dbReference>
<evidence type="ECO:0000256" key="6">
    <source>
        <dbReference type="PIRNR" id="PIRNR003101"/>
    </source>
</evidence>
<dbReference type="HAMAP" id="MF_02033">
    <property type="entry name" value="FtsA"/>
    <property type="match status" value="1"/>
</dbReference>
<dbReference type="RefSeq" id="WP_142532671.1">
    <property type="nucleotide sequence ID" value="NZ_FXTB01000002.1"/>
</dbReference>
<protein>
    <recommendedName>
        <fullName evidence="5 6">Cell division protein FtsA</fullName>
    </recommendedName>
</protein>
<evidence type="ECO:0000256" key="3">
    <source>
        <dbReference type="ARBA" id="ARBA00023136"/>
    </source>
</evidence>
<dbReference type="SMART" id="SM00842">
    <property type="entry name" value="FtsA"/>
    <property type="match status" value="1"/>
</dbReference>
<dbReference type="OrthoDB" id="9768127at2"/>
<dbReference type="InterPro" id="IPR043129">
    <property type="entry name" value="ATPase_NBD"/>
</dbReference>
<feature type="region of interest" description="Disordered" evidence="7">
    <location>
        <begin position="399"/>
        <end position="427"/>
    </location>
</feature>
<evidence type="ECO:0000256" key="2">
    <source>
        <dbReference type="ARBA" id="ARBA00022618"/>
    </source>
</evidence>
<keyword evidence="1 5" id="KW-1003">Cell membrane</keyword>
<dbReference type="AlphaFoldDB" id="A0A521C4K0"/>
<evidence type="ECO:0000313" key="10">
    <source>
        <dbReference type="Proteomes" id="UP000319040"/>
    </source>
</evidence>
<evidence type="ECO:0000256" key="7">
    <source>
        <dbReference type="SAM" id="MobiDB-lite"/>
    </source>
</evidence>
<proteinExistence type="inferred from homology"/>
<dbReference type="Proteomes" id="UP000319040">
    <property type="component" value="Unassembled WGS sequence"/>
</dbReference>
<dbReference type="Pfam" id="PF02491">
    <property type="entry name" value="SHS2_FTSA"/>
    <property type="match status" value="1"/>
</dbReference>
<dbReference type="CDD" id="cd24048">
    <property type="entry name" value="ASKHA_NBD_FtsA"/>
    <property type="match status" value="1"/>
</dbReference>
<comment type="similarity">
    <text evidence="5 6">Belongs to the FtsA/MreB family.</text>
</comment>
<evidence type="ECO:0000256" key="1">
    <source>
        <dbReference type="ARBA" id="ARBA00022475"/>
    </source>
</evidence>
<comment type="function">
    <text evidence="5 6">Cell division protein that is involved in the assembly of the Z ring. May serve as a membrane anchor for the Z ring.</text>
</comment>
<organism evidence="9 10">
    <name type="scientific">Saccharicrinis carchari</name>
    <dbReference type="NCBI Taxonomy" id="1168039"/>
    <lineage>
        <taxon>Bacteria</taxon>
        <taxon>Pseudomonadati</taxon>
        <taxon>Bacteroidota</taxon>
        <taxon>Bacteroidia</taxon>
        <taxon>Marinilabiliales</taxon>
        <taxon>Marinilabiliaceae</taxon>
        <taxon>Saccharicrinis</taxon>
    </lineage>
</organism>
<evidence type="ECO:0000256" key="4">
    <source>
        <dbReference type="ARBA" id="ARBA00023306"/>
    </source>
</evidence>
<keyword evidence="2 5" id="KW-0132">Cell division</keyword>
<evidence type="ECO:0000256" key="5">
    <source>
        <dbReference type="HAMAP-Rule" id="MF_02033"/>
    </source>
</evidence>
<name>A0A521C4K0_SACCC</name>
<gene>
    <name evidence="5" type="primary">ftsA</name>
    <name evidence="9" type="ORF">SAMN06265379_102386</name>
</gene>
<feature type="domain" description="SHS2" evidence="8">
    <location>
        <begin position="8"/>
        <end position="195"/>
    </location>
</feature>
<dbReference type="PANTHER" id="PTHR32432:SF4">
    <property type="entry name" value="CELL DIVISION PROTEIN FTSA"/>
    <property type="match status" value="1"/>
</dbReference>
<dbReference type="SUPFAM" id="SSF53067">
    <property type="entry name" value="Actin-like ATPase domain"/>
    <property type="match status" value="2"/>
</dbReference>
<dbReference type="Gene3D" id="3.30.1490.110">
    <property type="match status" value="1"/>
</dbReference>
<dbReference type="InterPro" id="IPR020823">
    <property type="entry name" value="Cell_div_FtsA"/>
</dbReference>
<dbReference type="InterPro" id="IPR003494">
    <property type="entry name" value="SHS2_FtsA"/>
</dbReference>
<dbReference type="Pfam" id="PF14450">
    <property type="entry name" value="FtsA"/>
    <property type="match status" value="1"/>
</dbReference>
<dbReference type="NCBIfam" id="TIGR01174">
    <property type="entry name" value="ftsA"/>
    <property type="match status" value="1"/>
</dbReference>
<dbReference type="GO" id="GO:0032153">
    <property type="term" value="C:cell division site"/>
    <property type="evidence" value="ECO:0007669"/>
    <property type="project" value="UniProtKB-UniRule"/>
</dbReference>
<sequence>MSETSNLIAAIDIGTTKIVAVVGQKSEDGKLHLLGIEKVISTGIKRGVVLNIDETVNAIKELVFNVEAKYGVKLYEVYVGIAGQHIKSLQNKGYRYIETNQEITQYDVDQLFNDNYKIPLEAGENILHVFSQDYTVDNEAGVRIPIGMSGRRLEGNYHIVLGRVASVNNIEKCINRVGLKLNHLILEPMASARSVLTAEEKEAGVVLVDIGGGTTDVAIFYDGVIRHTAVIPFGGNVVTSDIKEGCGVLQKQAEALKTQFGSALGDLEREDMVVTIPGIEGWEPKEISFKSLAYIIQARMEEIVDYVMYQIEYSKLYDKLGAGIVITGGGALLKSLPQLIKYRTGLEVRLGIPNRYLHSSTVEEANMPMYATSIGLLLSAIDNPVKKVVEQELFANEFEEQSPQPKKVEPPTRKEKKRKEKPEYTTGDLFGSLKKTIAGIFDEKDVEM</sequence>
<comment type="subcellular location">
    <subcellularLocation>
        <location evidence="5">Cell membrane</location>
        <topology evidence="5">Peripheral membrane protein</topology>
        <orientation evidence="5">Cytoplasmic side</orientation>
    </subcellularLocation>
    <text evidence="5">Localizes to the Z ring in an FtsZ-dependent manner. Targeted to the membrane through a conserved C-terminal amphipathic helix.</text>
</comment>
<dbReference type="PIRSF" id="PIRSF003101">
    <property type="entry name" value="FtsA"/>
    <property type="match status" value="1"/>
</dbReference>
<keyword evidence="3 5" id="KW-0472">Membrane</keyword>
<dbReference type="EMBL" id="FXTB01000002">
    <property type="protein sequence ID" value="SMO54265.1"/>
    <property type="molecule type" value="Genomic_DNA"/>
</dbReference>
<evidence type="ECO:0000259" key="8">
    <source>
        <dbReference type="SMART" id="SM00842"/>
    </source>
</evidence>
<keyword evidence="4 5" id="KW-0131">Cell cycle</keyword>
<dbReference type="Gene3D" id="3.30.420.40">
    <property type="match status" value="2"/>
</dbReference>
<keyword evidence="10" id="KW-1185">Reference proteome</keyword>
<dbReference type="InterPro" id="IPR050696">
    <property type="entry name" value="FtsA/MreB"/>
</dbReference>
<evidence type="ECO:0000313" key="9">
    <source>
        <dbReference type="EMBL" id="SMO54265.1"/>
    </source>
</evidence>
<dbReference type="GO" id="GO:0009898">
    <property type="term" value="C:cytoplasmic side of plasma membrane"/>
    <property type="evidence" value="ECO:0007669"/>
    <property type="project" value="UniProtKB-UniRule"/>
</dbReference>
<accession>A0A521C4K0</accession>